<dbReference type="EMBL" id="FWFD01000003">
    <property type="protein sequence ID" value="SLM84777.1"/>
    <property type="molecule type" value="Genomic_DNA"/>
</dbReference>
<reference evidence="4" key="1">
    <citation type="submission" date="2017-02" db="EMBL/GenBank/DDBJ databases">
        <authorList>
            <person name="Dridi B."/>
        </authorList>
    </citation>
    <scope>NUCLEOTIDE SEQUENCE [LARGE SCALE GENOMIC DNA]</scope>
    <source>
        <strain evidence="4">bH819</strain>
    </source>
</reference>
<proteinExistence type="predicted"/>
<dbReference type="GO" id="GO:0005829">
    <property type="term" value="C:cytosol"/>
    <property type="evidence" value="ECO:0007669"/>
    <property type="project" value="TreeGrafter"/>
</dbReference>
<dbReference type="SUPFAM" id="SSF47413">
    <property type="entry name" value="lambda repressor-like DNA-binding domains"/>
    <property type="match status" value="1"/>
</dbReference>
<dbReference type="PROSITE" id="PS50943">
    <property type="entry name" value="HTH_CROC1"/>
    <property type="match status" value="1"/>
</dbReference>
<dbReference type="CDD" id="cd00093">
    <property type="entry name" value="HTH_XRE"/>
    <property type="match status" value="1"/>
</dbReference>
<keyword evidence="4" id="KW-1185">Reference proteome</keyword>
<dbReference type="Gene3D" id="1.25.40.10">
    <property type="entry name" value="Tetratricopeptide repeat domain"/>
    <property type="match status" value="1"/>
</dbReference>
<gene>
    <name evidence="3" type="ORF">FM121_01695</name>
</gene>
<dbReference type="AlphaFoldDB" id="A0A1X6WKJ2"/>
<protein>
    <recommendedName>
        <fullName evidence="2">HTH cro/C1-type domain-containing protein</fullName>
    </recommendedName>
</protein>
<evidence type="ECO:0000256" key="1">
    <source>
        <dbReference type="ARBA" id="ARBA00023125"/>
    </source>
</evidence>
<evidence type="ECO:0000313" key="3">
    <source>
        <dbReference type="EMBL" id="SLM84777.1"/>
    </source>
</evidence>
<dbReference type="SUPFAM" id="SSF48452">
    <property type="entry name" value="TPR-like"/>
    <property type="match status" value="1"/>
</dbReference>
<dbReference type="Proteomes" id="UP000195918">
    <property type="component" value="Unassembled WGS sequence"/>
</dbReference>
<dbReference type="SMART" id="SM00530">
    <property type="entry name" value="HTH_XRE"/>
    <property type="match status" value="1"/>
</dbReference>
<feature type="domain" description="HTH cro/C1-type" evidence="2">
    <location>
        <begin position="6"/>
        <end position="59"/>
    </location>
</feature>
<dbReference type="PANTHER" id="PTHR46797:SF1">
    <property type="entry name" value="METHYLPHOSPHONATE SYNTHASE"/>
    <property type="match status" value="1"/>
</dbReference>
<dbReference type="GO" id="GO:0003700">
    <property type="term" value="F:DNA-binding transcription factor activity"/>
    <property type="evidence" value="ECO:0007669"/>
    <property type="project" value="TreeGrafter"/>
</dbReference>
<dbReference type="InterPro" id="IPR011990">
    <property type="entry name" value="TPR-like_helical_dom_sf"/>
</dbReference>
<keyword evidence="1" id="KW-0238">DNA-binding</keyword>
<dbReference type="InterPro" id="IPR050807">
    <property type="entry name" value="TransReg_Diox_bact_type"/>
</dbReference>
<dbReference type="Pfam" id="PF01381">
    <property type="entry name" value="HTH_3"/>
    <property type="match status" value="1"/>
</dbReference>
<dbReference type="OrthoDB" id="1150409at2"/>
<dbReference type="InterPro" id="IPR010982">
    <property type="entry name" value="Lambda_DNA-bd_dom_sf"/>
</dbReference>
<name>A0A1X6WKJ2_9ENTE</name>
<dbReference type="RefSeq" id="WP_086950422.1">
    <property type="nucleotide sequence ID" value="NZ_FWFD01000003.1"/>
</dbReference>
<dbReference type="GO" id="GO:0003677">
    <property type="term" value="F:DNA binding"/>
    <property type="evidence" value="ECO:0007669"/>
    <property type="project" value="UniProtKB-KW"/>
</dbReference>
<evidence type="ECO:0000313" key="4">
    <source>
        <dbReference type="Proteomes" id="UP000195918"/>
    </source>
</evidence>
<accession>A0A1X6WKJ2</accession>
<organism evidence="3 4">
    <name type="scientific">Vagococcus fluvialis bH819</name>
    <dbReference type="NCBI Taxonomy" id="1255619"/>
    <lineage>
        <taxon>Bacteria</taxon>
        <taxon>Bacillati</taxon>
        <taxon>Bacillota</taxon>
        <taxon>Bacilli</taxon>
        <taxon>Lactobacillales</taxon>
        <taxon>Enterococcaceae</taxon>
        <taxon>Vagococcus</taxon>
    </lineage>
</organism>
<sequence>MNVECFIEARKAKGLSQSELAENICTQTTLSRFENNGQVPNLKTLIKLCTRLDVPIGDLFPKVGLKNSELVKKMDQIEFYFITSEYEKAQILLDSLSINSQDETAELFLRYLYLKGFLMIFRKEVITDILFTFDQILLNEIGKEKQIFQLLAYTGIGMTYSKEKDNDKAEYYFNKVVEQIYTCSTNSVEDMWRVLNVVFHSGVFYAEINELEASNALLSYVITICSENHVTYYLARAAFQLAINSVSEKKETTEILELLYDARAYAKINRNEVLLKKITELEIELKEN</sequence>
<dbReference type="PANTHER" id="PTHR46797">
    <property type="entry name" value="HTH-TYPE TRANSCRIPTIONAL REGULATOR"/>
    <property type="match status" value="1"/>
</dbReference>
<dbReference type="InterPro" id="IPR001387">
    <property type="entry name" value="Cro/C1-type_HTH"/>
</dbReference>
<evidence type="ECO:0000259" key="2">
    <source>
        <dbReference type="PROSITE" id="PS50943"/>
    </source>
</evidence>